<keyword evidence="2" id="KW-1133">Transmembrane helix</keyword>
<evidence type="ECO:0000313" key="5">
    <source>
        <dbReference type="Proteomes" id="UP001597119"/>
    </source>
</evidence>
<evidence type="ECO:0000256" key="2">
    <source>
        <dbReference type="SAM" id="Phobius"/>
    </source>
</evidence>
<dbReference type="Gene3D" id="1.10.10.10">
    <property type="entry name" value="Winged helix-like DNA-binding domain superfamily/Winged helix DNA-binding domain"/>
    <property type="match status" value="1"/>
</dbReference>
<dbReference type="EMBL" id="JBHUDJ010000002">
    <property type="protein sequence ID" value="MFD1586210.1"/>
    <property type="molecule type" value="Genomic_DNA"/>
</dbReference>
<feature type="compositionally biased region" description="Polar residues" evidence="1">
    <location>
        <begin position="203"/>
        <end position="213"/>
    </location>
</feature>
<dbReference type="Pfam" id="PF12840">
    <property type="entry name" value="HTH_20"/>
    <property type="match status" value="1"/>
</dbReference>
<evidence type="ECO:0000313" key="4">
    <source>
        <dbReference type="EMBL" id="MFD1586210.1"/>
    </source>
</evidence>
<accession>A0ABD6C9P8</accession>
<dbReference type="InterPro" id="IPR036388">
    <property type="entry name" value="WH-like_DNA-bd_sf"/>
</dbReference>
<name>A0ABD6C9P8_9EURY</name>
<keyword evidence="2" id="KW-0472">Membrane</keyword>
<feature type="transmembrane region" description="Helical" evidence="2">
    <location>
        <begin position="279"/>
        <end position="298"/>
    </location>
</feature>
<dbReference type="AlphaFoldDB" id="A0ABD6C9P8"/>
<keyword evidence="2" id="KW-0812">Transmembrane</keyword>
<evidence type="ECO:0000256" key="1">
    <source>
        <dbReference type="SAM" id="MobiDB-lite"/>
    </source>
</evidence>
<feature type="compositionally biased region" description="Gly residues" evidence="1">
    <location>
        <begin position="156"/>
        <end position="167"/>
    </location>
</feature>
<dbReference type="Pfam" id="PF24267">
    <property type="entry name" value="HVO_1552_C"/>
    <property type="match status" value="1"/>
</dbReference>
<proteinExistence type="predicted"/>
<dbReference type="SMART" id="SM00418">
    <property type="entry name" value="HTH_ARSR"/>
    <property type="match status" value="1"/>
</dbReference>
<dbReference type="Proteomes" id="UP001597119">
    <property type="component" value="Unassembled WGS sequence"/>
</dbReference>
<feature type="compositionally biased region" description="Low complexity" evidence="1">
    <location>
        <begin position="174"/>
        <end position="186"/>
    </location>
</feature>
<dbReference type="CDD" id="cd00090">
    <property type="entry name" value="HTH_ARSR"/>
    <property type="match status" value="1"/>
</dbReference>
<gene>
    <name evidence="4" type="ORF">ACFR9U_04395</name>
</gene>
<dbReference type="InterPro" id="IPR056525">
    <property type="entry name" value="HVO_1552_C"/>
</dbReference>
<dbReference type="SUPFAM" id="SSF46785">
    <property type="entry name" value="Winged helix' DNA-binding domain"/>
    <property type="match status" value="1"/>
</dbReference>
<feature type="domain" description="HTH arsR-type" evidence="3">
    <location>
        <begin position="30"/>
        <end position="113"/>
    </location>
</feature>
<comment type="caution">
    <text evidence="4">The sequence shown here is derived from an EMBL/GenBank/DDBJ whole genome shotgun (WGS) entry which is preliminary data.</text>
</comment>
<keyword evidence="5" id="KW-1185">Reference proteome</keyword>
<dbReference type="InterPro" id="IPR011991">
    <property type="entry name" value="ArsR-like_HTH"/>
</dbReference>
<feature type="region of interest" description="Disordered" evidence="1">
    <location>
        <begin position="156"/>
        <end position="213"/>
    </location>
</feature>
<protein>
    <submittedName>
        <fullName evidence="4">ArsR/SmtB family transcription factor</fullName>
    </submittedName>
</protein>
<feature type="region of interest" description="Disordered" evidence="1">
    <location>
        <begin position="1"/>
        <end position="27"/>
    </location>
</feature>
<evidence type="ECO:0000259" key="3">
    <source>
        <dbReference type="SMART" id="SM00418"/>
    </source>
</evidence>
<dbReference type="InterPro" id="IPR001845">
    <property type="entry name" value="HTH_ArsR_DNA-bd_dom"/>
</dbReference>
<sequence>MSLLPSEPDTSAVDETEPRVIDVNSEDADEVLSALTSDTARKVLSELHDDPAPPAELSDRVDTSLQNVQYHLNKLEDAGAIEVIDQIYSEKGREMNVYAPADQPLVIFAGAEEQSTGLRAALSRFLGSLGIIALASVVIQEVFGGGLTNLFGSGSGGTESAGGGGGAPAPAPAPTSGNETATPTPAGGAGGNETGDTGIQIASEPSTTDGTDQVTEEAADAATKTVDIARDTPVDKGTTGEATRTATETVNATVQNATDAAGSGGHDVAAAATSLQPGVLFFLGGVTALAVVAGVWYVTN</sequence>
<organism evidence="4 5">
    <name type="scientific">Halorientalis brevis</name>
    <dbReference type="NCBI Taxonomy" id="1126241"/>
    <lineage>
        <taxon>Archaea</taxon>
        <taxon>Methanobacteriati</taxon>
        <taxon>Methanobacteriota</taxon>
        <taxon>Stenosarchaea group</taxon>
        <taxon>Halobacteria</taxon>
        <taxon>Halobacteriales</taxon>
        <taxon>Haloarculaceae</taxon>
        <taxon>Halorientalis</taxon>
    </lineage>
</organism>
<dbReference type="InterPro" id="IPR036390">
    <property type="entry name" value="WH_DNA-bd_sf"/>
</dbReference>
<reference evidence="4 5" key="1">
    <citation type="journal article" date="2019" name="Int. J. Syst. Evol. Microbiol.">
        <title>The Global Catalogue of Microorganisms (GCM) 10K type strain sequencing project: providing services to taxonomists for standard genome sequencing and annotation.</title>
        <authorList>
            <consortium name="The Broad Institute Genomics Platform"/>
            <consortium name="The Broad Institute Genome Sequencing Center for Infectious Disease"/>
            <person name="Wu L."/>
            <person name="Ma J."/>
        </authorList>
    </citation>
    <scope>NUCLEOTIDE SEQUENCE [LARGE SCALE GENOMIC DNA]</scope>
    <source>
        <strain evidence="4 5">CGMCC 1.12125</strain>
    </source>
</reference>
<dbReference type="RefSeq" id="WP_247376355.1">
    <property type="nucleotide sequence ID" value="NZ_JALLGV010000002.1"/>
</dbReference>